<proteinExistence type="predicted"/>
<accession>A0ABX1LU56</accession>
<gene>
    <name evidence="1" type="ORF">HC246_17125</name>
</gene>
<comment type="caution">
    <text evidence="1">The sequence shown here is derived from an EMBL/GenBank/DDBJ whole genome shotgun (WGS) entry which is preliminary data.</text>
</comment>
<dbReference type="RefSeq" id="WP_169364689.1">
    <property type="nucleotide sequence ID" value="NZ_JAAVJL010000002.1"/>
</dbReference>
<reference evidence="1 2" key="1">
    <citation type="submission" date="2020-03" db="EMBL/GenBank/DDBJ databases">
        <title>Draft Genome Sequence of 2-Methylisoborneol Producing Pseudanabaena yagii Strain GIHE-NHR1 Isolated from North Han River in South Korea.</title>
        <authorList>
            <person name="Jeong J."/>
        </authorList>
    </citation>
    <scope>NUCLEOTIDE SEQUENCE [LARGE SCALE GENOMIC DNA]</scope>
    <source>
        <strain evidence="1 2">GIHE-NHR1</strain>
    </source>
</reference>
<dbReference type="Proteomes" id="UP000738376">
    <property type="component" value="Unassembled WGS sequence"/>
</dbReference>
<protein>
    <submittedName>
        <fullName evidence="1">Uncharacterized protein</fullName>
    </submittedName>
</protein>
<evidence type="ECO:0000313" key="1">
    <source>
        <dbReference type="EMBL" id="NMF59692.1"/>
    </source>
</evidence>
<name>A0ABX1LU56_9CYAN</name>
<evidence type="ECO:0000313" key="2">
    <source>
        <dbReference type="Proteomes" id="UP000738376"/>
    </source>
</evidence>
<organism evidence="1 2">
    <name type="scientific">Pseudanabaena yagii GIHE-NHR1</name>
    <dbReference type="NCBI Taxonomy" id="2722753"/>
    <lineage>
        <taxon>Bacteria</taxon>
        <taxon>Bacillati</taxon>
        <taxon>Cyanobacteriota</taxon>
        <taxon>Cyanophyceae</taxon>
        <taxon>Pseudanabaenales</taxon>
        <taxon>Pseudanabaenaceae</taxon>
        <taxon>Pseudanabaena</taxon>
        <taxon>Pseudanabaena yagii</taxon>
    </lineage>
</organism>
<sequence>MPKQFNEATDESHKAKLAKFAAQVLQEPLQMRLLSDRVYELLTDELKQQKERLGRNYEGRL</sequence>
<keyword evidence="2" id="KW-1185">Reference proteome</keyword>
<dbReference type="EMBL" id="JAAVJL010000002">
    <property type="protein sequence ID" value="NMF59692.1"/>
    <property type="molecule type" value="Genomic_DNA"/>
</dbReference>